<reference evidence="2" key="1">
    <citation type="submission" date="2025-08" db="UniProtKB">
        <authorList>
            <consortium name="RefSeq"/>
        </authorList>
    </citation>
    <scope>IDENTIFICATION</scope>
    <source>
        <tissue evidence="2">Whole insect</tissue>
    </source>
</reference>
<dbReference type="InParanoid" id="A0A6P7H4K7"/>
<feature type="compositionally biased region" description="Low complexity" evidence="1">
    <location>
        <begin position="66"/>
        <end position="101"/>
    </location>
</feature>
<accession>A0A6P7H4K7</accession>
<feature type="non-terminal residue" evidence="2">
    <location>
        <position position="1"/>
    </location>
</feature>
<organism evidence="2">
    <name type="scientific">Diabrotica virgifera virgifera</name>
    <name type="common">western corn rootworm</name>
    <dbReference type="NCBI Taxonomy" id="50390"/>
    <lineage>
        <taxon>Eukaryota</taxon>
        <taxon>Metazoa</taxon>
        <taxon>Ecdysozoa</taxon>
        <taxon>Arthropoda</taxon>
        <taxon>Hexapoda</taxon>
        <taxon>Insecta</taxon>
        <taxon>Pterygota</taxon>
        <taxon>Neoptera</taxon>
        <taxon>Endopterygota</taxon>
        <taxon>Coleoptera</taxon>
        <taxon>Polyphaga</taxon>
        <taxon>Cucujiformia</taxon>
        <taxon>Chrysomeloidea</taxon>
        <taxon>Chrysomelidae</taxon>
        <taxon>Galerucinae</taxon>
        <taxon>Diabroticina</taxon>
        <taxon>Diabroticites</taxon>
        <taxon>Diabrotica</taxon>
    </lineage>
</organism>
<dbReference type="AlphaFoldDB" id="A0A6P7H4K7"/>
<name>A0A6P7H4K7_DIAVI</name>
<dbReference type="RefSeq" id="XP_028152608.1">
    <property type="nucleotide sequence ID" value="XM_028296807.1"/>
</dbReference>
<feature type="compositionally biased region" description="Polar residues" evidence="1">
    <location>
        <begin position="163"/>
        <end position="172"/>
    </location>
</feature>
<protein>
    <submittedName>
        <fullName evidence="2">Uncharacterized protein DDB_G0271670-like</fullName>
    </submittedName>
</protein>
<proteinExistence type="predicted"/>
<gene>
    <name evidence="2" type="primary">LOC114346005</name>
</gene>
<sequence>MMKGRGLVLLQKAMEATSNNPDSTNTGMKLRENSTTLLMSTKVTEEILVNNTMELQKNPTKKRSRSSSSSSSSSNSSSSSSNSSSSSSSSNTEISSNSVSSVILDSANLLNEIPPPETSTSQSIIDQSADPENHQRGRKGTRNPAGWSSNIKKLHQYTGKAYVSSTNKSVPE</sequence>
<feature type="region of interest" description="Disordered" evidence="1">
    <location>
        <begin position="51"/>
        <end position="172"/>
    </location>
</feature>
<evidence type="ECO:0000313" key="2">
    <source>
        <dbReference type="RefSeq" id="XP_028152608.1"/>
    </source>
</evidence>
<evidence type="ECO:0000256" key="1">
    <source>
        <dbReference type="SAM" id="MobiDB-lite"/>
    </source>
</evidence>